<dbReference type="InterPro" id="IPR049453">
    <property type="entry name" value="Memb_transporter_dom"/>
</dbReference>
<feature type="transmembrane region" description="Helical" evidence="5">
    <location>
        <begin position="273"/>
        <end position="291"/>
    </location>
</feature>
<feature type="transmembrane region" description="Helical" evidence="5">
    <location>
        <begin position="142"/>
        <end position="160"/>
    </location>
</feature>
<dbReference type="Pfam" id="PF13515">
    <property type="entry name" value="FUSC_2"/>
    <property type="match status" value="1"/>
</dbReference>
<evidence type="ECO:0000256" key="2">
    <source>
        <dbReference type="ARBA" id="ARBA00022692"/>
    </source>
</evidence>
<evidence type="ECO:0000313" key="8">
    <source>
        <dbReference type="Proteomes" id="UP000727907"/>
    </source>
</evidence>
<evidence type="ECO:0000259" key="6">
    <source>
        <dbReference type="Pfam" id="PF13515"/>
    </source>
</evidence>
<accession>A0ABS6IP57</accession>
<keyword evidence="8" id="KW-1185">Reference proteome</keyword>
<keyword evidence="3 5" id="KW-1133">Transmembrane helix</keyword>
<organism evidence="7 8">
    <name type="scientific">Reyranella humidisoli</name>
    <dbReference type="NCBI Taxonomy" id="2849149"/>
    <lineage>
        <taxon>Bacteria</taxon>
        <taxon>Pseudomonadati</taxon>
        <taxon>Pseudomonadota</taxon>
        <taxon>Alphaproteobacteria</taxon>
        <taxon>Hyphomicrobiales</taxon>
        <taxon>Reyranellaceae</taxon>
        <taxon>Reyranella</taxon>
    </lineage>
</organism>
<gene>
    <name evidence="7" type="ORF">KQ910_21620</name>
</gene>
<comment type="subcellular location">
    <subcellularLocation>
        <location evidence="1">Membrane</location>
        <topology evidence="1">Multi-pass membrane protein</topology>
    </subcellularLocation>
</comment>
<evidence type="ECO:0000256" key="4">
    <source>
        <dbReference type="ARBA" id="ARBA00023136"/>
    </source>
</evidence>
<feature type="transmembrane region" description="Helical" evidence="5">
    <location>
        <begin position="242"/>
        <end position="261"/>
    </location>
</feature>
<evidence type="ECO:0000256" key="1">
    <source>
        <dbReference type="ARBA" id="ARBA00004141"/>
    </source>
</evidence>
<feature type="transmembrane region" description="Helical" evidence="5">
    <location>
        <begin position="353"/>
        <end position="372"/>
    </location>
</feature>
<dbReference type="PANTHER" id="PTHR47804:SF3">
    <property type="entry name" value="PROTEIN BRE4"/>
    <property type="match status" value="1"/>
</dbReference>
<feature type="transmembrane region" description="Helical" evidence="5">
    <location>
        <begin position="297"/>
        <end position="314"/>
    </location>
</feature>
<dbReference type="InterPro" id="IPR052430">
    <property type="entry name" value="IVT-Associated"/>
</dbReference>
<dbReference type="InterPro" id="IPR006726">
    <property type="entry name" value="PHBA_efflux_AaeB/fusaric-R"/>
</dbReference>
<reference evidence="7 8" key="1">
    <citation type="submission" date="2021-06" db="EMBL/GenBank/DDBJ databases">
        <authorList>
            <person name="Lee D.H."/>
        </authorList>
    </citation>
    <scope>NUCLEOTIDE SEQUENCE [LARGE SCALE GENOMIC DNA]</scope>
    <source>
        <strain evidence="7 8">MMS21-HV4-11</strain>
    </source>
</reference>
<feature type="domain" description="Integral membrane bound transporter" evidence="6">
    <location>
        <begin position="264"/>
        <end position="366"/>
    </location>
</feature>
<name>A0ABS6IP57_9HYPH</name>
<feature type="transmembrane region" description="Helical" evidence="5">
    <location>
        <begin position="321"/>
        <end position="341"/>
    </location>
</feature>
<dbReference type="Proteomes" id="UP000727907">
    <property type="component" value="Unassembled WGS sequence"/>
</dbReference>
<protein>
    <submittedName>
        <fullName evidence="7">FUSC family protein</fullName>
    </submittedName>
</protein>
<sequence>MSRGLGIARYGRAVVEDFREGARLLDRTLTGFWRELADIGSRPTQSRMGVVAAVSVVLTTSVALLMQLDAPWWAAVSGYMSLMSTGAGSVRRGLLRLSGTIVGAFVGFVMARWLLYDQVALCLFLGVATMAGVVAMQVSPHGLAWLFMAITSSLVLLMSLNDPTLAFQVACDRTIDVAVGVSCAMVTAKVLQDWHAEPPPTAPGWRHLLGAQWPSLLHGVRAGISVVTVLLVWTMVDLPDVGQMAVTIAVVMAAPLIADGGTSTRHLVAEKSFHRFMGCLLGGLVALACLALQVESLFWWLAMIGGVVWVGMHIQMGRHGIPYVGTQFAFVYVITMVQGLAPPESIMQGVDRFAGIIGGLGILMIVSLLLWPNDQELKNELRT</sequence>
<feature type="transmembrane region" description="Helical" evidence="5">
    <location>
        <begin position="216"/>
        <end position="236"/>
    </location>
</feature>
<feature type="transmembrane region" description="Helical" evidence="5">
    <location>
        <begin position="50"/>
        <end position="73"/>
    </location>
</feature>
<comment type="caution">
    <text evidence="7">The sequence shown here is derived from an EMBL/GenBank/DDBJ whole genome shotgun (WGS) entry which is preliminary data.</text>
</comment>
<dbReference type="PANTHER" id="PTHR47804">
    <property type="entry name" value="60S RIBOSOMAL PROTEIN L19"/>
    <property type="match status" value="1"/>
</dbReference>
<evidence type="ECO:0000256" key="3">
    <source>
        <dbReference type="ARBA" id="ARBA00022989"/>
    </source>
</evidence>
<keyword evidence="2 5" id="KW-0812">Transmembrane</keyword>
<proteinExistence type="predicted"/>
<keyword evidence="4 5" id="KW-0472">Membrane</keyword>
<dbReference type="Pfam" id="PF04632">
    <property type="entry name" value="FUSC"/>
    <property type="match status" value="1"/>
</dbReference>
<feature type="transmembrane region" description="Helical" evidence="5">
    <location>
        <begin position="118"/>
        <end position="136"/>
    </location>
</feature>
<dbReference type="RefSeq" id="WP_216965141.1">
    <property type="nucleotide sequence ID" value="NZ_JAHOPB010000002.1"/>
</dbReference>
<dbReference type="EMBL" id="JAHOPB010000002">
    <property type="protein sequence ID" value="MBU8876387.1"/>
    <property type="molecule type" value="Genomic_DNA"/>
</dbReference>
<evidence type="ECO:0000313" key="7">
    <source>
        <dbReference type="EMBL" id="MBU8876387.1"/>
    </source>
</evidence>
<evidence type="ECO:0000256" key="5">
    <source>
        <dbReference type="SAM" id="Phobius"/>
    </source>
</evidence>
<feature type="transmembrane region" description="Helical" evidence="5">
    <location>
        <begin position="93"/>
        <end position="111"/>
    </location>
</feature>